<proteinExistence type="predicted"/>
<dbReference type="AlphaFoldDB" id="A0A4Q7P5I1"/>
<reference evidence="1 2" key="1">
    <citation type="submission" date="2019-02" db="EMBL/GenBank/DDBJ databases">
        <title>Genomic Encyclopedia of Archaeal and Bacterial Type Strains, Phase II (KMG-II): from individual species to whole genera.</title>
        <authorList>
            <person name="Goeker M."/>
        </authorList>
    </citation>
    <scope>NUCLEOTIDE SEQUENCE [LARGE SCALE GENOMIC DNA]</scope>
    <source>
        <strain evidence="1 2">DSM 21411</strain>
    </source>
</reference>
<dbReference type="SUPFAM" id="SSF52540">
    <property type="entry name" value="P-loop containing nucleoside triphosphate hydrolases"/>
    <property type="match status" value="1"/>
</dbReference>
<sequence length="262" mass="29872">MSKIIFVTGIPGAGKSTYIKNKYSDKEKYFIMDMAEHCLGRFGNLEPLKDEDYGEDRLSIINGLTDEGFFALFDGKDLVIEHNVVSDDLDEFFDLVYKANGLGFQTEWVHLYVELEVAQKRIQSAGDSYYFSEALALDVLMVLEGILEDYQLNVQLEELAVFTGPKGNIRLFKKQTEQEIVFFFVEEHAGYSGFIGCEDLEGKVATDSMVLYNNFNDVVASIYDQYGAGKLSLISIKENLKPVLKRFLDGRKDIPYWDQFLN</sequence>
<accession>A0A4Q7P5I1</accession>
<dbReference type="RefSeq" id="WP_130273932.1">
    <property type="nucleotide sequence ID" value="NZ_SGXG01000001.1"/>
</dbReference>
<dbReference type="InterPro" id="IPR027417">
    <property type="entry name" value="P-loop_NTPase"/>
</dbReference>
<dbReference type="Proteomes" id="UP000292209">
    <property type="component" value="Unassembled WGS sequence"/>
</dbReference>
<dbReference type="Gene3D" id="3.40.50.300">
    <property type="entry name" value="P-loop containing nucleotide triphosphate hydrolases"/>
    <property type="match status" value="1"/>
</dbReference>
<evidence type="ECO:0000313" key="2">
    <source>
        <dbReference type="Proteomes" id="UP000292209"/>
    </source>
</evidence>
<evidence type="ECO:0000313" key="1">
    <source>
        <dbReference type="EMBL" id="RZS94720.1"/>
    </source>
</evidence>
<comment type="caution">
    <text evidence="1">The sequence shown here is derived from an EMBL/GenBank/DDBJ whole genome shotgun (WGS) entry which is preliminary data.</text>
</comment>
<name>A0A4Q7P5I1_9BACT</name>
<organism evidence="1 2">
    <name type="scientific">Cecembia calidifontis</name>
    <dbReference type="NCBI Taxonomy" id="1187080"/>
    <lineage>
        <taxon>Bacteria</taxon>
        <taxon>Pseudomonadati</taxon>
        <taxon>Bacteroidota</taxon>
        <taxon>Cytophagia</taxon>
        <taxon>Cytophagales</taxon>
        <taxon>Cyclobacteriaceae</taxon>
        <taxon>Cecembia</taxon>
    </lineage>
</organism>
<protein>
    <submittedName>
        <fullName evidence="1">Uncharacterized protein</fullName>
    </submittedName>
</protein>
<gene>
    <name evidence="1" type="ORF">BC751_0228</name>
</gene>
<keyword evidence="2" id="KW-1185">Reference proteome</keyword>
<dbReference type="OrthoDB" id="822318at2"/>
<dbReference type="EMBL" id="SGXG01000001">
    <property type="protein sequence ID" value="RZS94720.1"/>
    <property type="molecule type" value="Genomic_DNA"/>
</dbReference>